<reference evidence="2 3" key="1">
    <citation type="journal article" date="2024" name="Ann. Entomol. Soc. Am.">
        <title>Genomic analyses of the southern and eastern yellowjacket wasps (Hymenoptera: Vespidae) reveal evolutionary signatures of social life.</title>
        <authorList>
            <person name="Catto M.A."/>
            <person name="Caine P.B."/>
            <person name="Orr S.E."/>
            <person name="Hunt B.G."/>
            <person name="Goodisman M.A.D."/>
        </authorList>
    </citation>
    <scope>NUCLEOTIDE SEQUENCE [LARGE SCALE GENOMIC DNA]</scope>
    <source>
        <strain evidence="2">233</strain>
        <tissue evidence="2">Head and thorax</tissue>
    </source>
</reference>
<keyword evidence="1" id="KW-1133">Transmembrane helix</keyword>
<dbReference type="EMBL" id="JAUDFV010000064">
    <property type="protein sequence ID" value="KAL2735632.1"/>
    <property type="molecule type" value="Genomic_DNA"/>
</dbReference>
<organism evidence="2 3">
    <name type="scientific">Vespula squamosa</name>
    <name type="common">Southern yellow jacket</name>
    <name type="synonym">Wasp</name>
    <dbReference type="NCBI Taxonomy" id="30214"/>
    <lineage>
        <taxon>Eukaryota</taxon>
        <taxon>Metazoa</taxon>
        <taxon>Ecdysozoa</taxon>
        <taxon>Arthropoda</taxon>
        <taxon>Hexapoda</taxon>
        <taxon>Insecta</taxon>
        <taxon>Pterygota</taxon>
        <taxon>Neoptera</taxon>
        <taxon>Endopterygota</taxon>
        <taxon>Hymenoptera</taxon>
        <taxon>Apocrita</taxon>
        <taxon>Aculeata</taxon>
        <taxon>Vespoidea</taxon>
        <taxon>Vespidae</taxon>
        <taxon>Vespinae</taxon>
        <taxon>Vespula</taxon>
    </lineage>
</organism>
<evidence type="ECO:0000313" key="2">
    <source>
        <dbReference type="EMBL" id="KAL2735632.1"/>
    </source>
</evidence>
<feature type="transmembrane region" description="Helical" evidence="1">
    <location>
        <begin position="6"/>
        <end position="27"/>
    </location>
</feature>
<dbReference type="AlphaFoldDB" id="A0ABD2BS86"/>
<proteinExistence type="predicted"/>
<keyword evidence="3" id="KW-1185">Reference proteome</keyword>
<protein>
    <submittedName>
        <fullName evidence="2">Fatty acyl-CoA reductase wat-like</fullName>
    </submittedName>
</protein>
<name>A0ABD2BS86_VESSQ</name>
<dbReference type="Proteomes" id="UP001607302">
    <property type="component" value="Unassembled WGS sequence"/>
</dbReference>
<accession>A0ABD2BS86</accession>
<sequence length="71" mass="8676">MSKYPLIYLFYVYFLHLILTVLIDTMMKTTTTKKKREEFHTFNISLRSRLLEIYKKIHKMSNIFGYFSTVE</sequence>
<gene>
    <name evidence="2" type="ORF">V1478_003272</name>
</gene>
<keyword evidence="1" id="KW-0812">Transmembrane</keyword>
<evidence type="ECO:0000256" key="1">
    <source>
        <dbReference type="SAM" id="Phobius"/>
    </source>
</evidence>
<evidence type="ECO:0000313" key="3">
    <source>
        <dbReference type="Proteomes" id="UP001607302"/>
    </source>
</evidence>
<comment type="caution">
    <text evidence="2">The sequence shown here is derived from an EMBL/GenBank/DDBJ whole genome shotgun (WGS) entry which is preliminary data.</text>
</comment>
<keyword evidence="1" id="KW-0472">Membrane</keyword>